<feature type="domain" description="HTH gntR-type" evidence="4">
    <location>
        <begin position="10"/>
        <end position="77"/>
    </location>
</feature>
<keyword evidence="6" id="KW-1185">Reference proteome</keyword>
<name>A0A839DY98_9PSEU</name>
<dbReference type="AlphaFoldDB" id="A0A839DY98"/>
<dbReference type="InterPro" id="IPR036388">
    <property type="entry name" value="WH-like_DNA-bd_sf"/>
</dbReference>
<organism evidence="5 6">
    <name type="scientific">Halosaccharopolyspora lacisalsi</name>
    <dbReference type="NCBI Taxonomy" id="1000566"/>
    <lineage>
        <taxon>Bacteria</taxon>
        <taxon>Bacillati</taxon>
        <taxon>Actinomycetota</taxon>
        <taxon>Actinomycetes</taxon>
        <taxon>Pseudonocardiales</taxon>
        <taxon>Pseudonocardiaceae</taxon>
        <taxon>Halosaccharopolyspora</taxon>
    </lineage>
</organism>
<comment type="caution">
    <text evidence="5">The sequence shown here is derived from an EMBL/GenBank/DDBJ whole genome shotgun (WGS) entry which is preliminary data.</text>
</comment>
<dbReference type="RefSeq" id="WP_182543631.1">
    <property type="nucleotide sequence ID" value="NZ_JACGWZ010000002.1"/>
</dbReference>
<dbReference type="PANTHER" id="PTHR43537">
    <property type="entry name" value="TRANSCRIPTIONAL REGULATOR, GNTR FAMILY"/>
    <property type="match status" value="1"/>
</dbReference>
<dbReference type="InterPro" id="IPR008920">
    <property type="entry name" value="TF_FadR/GntR_C"/>
</dbReference>
<dbReference type="PRINTS" id="PR00035">
    <property type="entry name" value="HTHGNTR"/>
</dbReference>
<evidence type="ECO:0000259" key="4">
    <source>
        <dbReference type="PROSITE" id="PS50949"/>
    </source>
</evidence>
<keyword evidence="3" id="KW-0804">Transcription</keyword>
<dbReference type="InterPro" id="IPR036390">
    <property type="entry name" value="WH_DNA-bd_sf"/>
</dbReference>
<dbReference type="SUPFAM" id="SSF48008">
    <property type="entry name" value="GntR ligand-binding domain-like"/>
    <property type="match status" value="1"/>
</dbReference>
<dbReference type="SUPFAM" id="SSF46785">
    <property type="entry name" value="Winged helix' DNA-binding domain"/>
    <property type="match status" value="1"/>
</dbReference>
<keyword evidence="2 5" id="KW-0238">DNA-binding</keyword>
<keyword evidence="1" id="KW-0805">Transcription regulation</keyword>
<evidence type="ECO:0000256" key="2">
    <source>
        <dbReference type="ARBA" id="ARBA00023125"/>
    </source>
</evidence>
<dbReference type="EMBL" id="JACGWZ010000002">
    <property type="protein sequence ID" value="MBA8824325.1"/>
    <property type="molecule type" value="Genomic_DNA"/>
</dbReference>
<dbReference type="InterPro" id="IPR011711">
    <property type="entry name" value="GntR_C"/>
</dbReference>
<dbReference type="InterPro" id="IPR000524">
    <property type="entry name" value="Tscrpt_reg_HTH_GntR"/>
</dbReference>
<dbReference type="Gene3D" id="1.20.120.530">
    <property type="entry name" value="GntR ligand-binding domain-like"/>
    <property type="match status" value="1"/>
</dbReference>
<dbReference type="Pfam" id="PF00392">
    <property type="entry name" value="GntR"/>
    <property type="match status" value="1"/>
</dbReference>
<sequence length="242" mass="26961">MNAGRRSRGTTTRDVVVADLRRRILDLTLPPGGALAENELAKELAVSRTPVREALILLVNEGLVEIYPQMGTFVSRIDPAAVADSQFVREALELASLHELVPVIEPTQITTLRGILAQQRLAVDSADVDQFFDLDERFHRTMMELAGHGSAWSVVGSAKAHLDRARRACLPVADTLERMVQQHTDIVDQLAAGDLDDTDRSLRSHLREVFRDIDAVKSLAPHYFTNGDQRLPRRTERPEASR</sequence>
<dbReference type="GO" id="GO:0003700">
    <property type="term" value="F:DNA-binding transcription factor activity"/>
    <property type="evidence" value="ECO:0007669"/>
    <property type="project" value="InterPro"/>
</dbReference>
<dbReference type="Pfam" id="PF07729">
    <property type="entry name" value="FCD"/>
    <property type="match status" value="1"/>
</dbReference>
<proteinExistence type="predicted"/>
<accession>A0A839DY98</accession>
<evidence type="ECO:0000256" key="3">
    <source>
        <dbReference type="ARBA" id="ARBA00023163"/>
    </source>
</evidence>
<reference evidence="5 6" key="1">
    <citation type="submission" date="2020-07" db="EMBL/GenBank/DDBJ databases">
        <title>Sequencing the genomes of 1000 actinobacteria strains.</title>
        <authorList>
            <person name="Klenk H.-P."/>
        </authorList>
    </citation>
    <scope>NUCLEOTIDE SEQUENCE [LARGE SCALE GENOMIC DNA]</scope>
    <source>
        <strain evidence="5 6">DSM 45975</strain>
    </source>
</reference>
<dbReference type="SMART" id="SM00895">
    <property type="entry name" value="FCD"/>
    <property type="match status" value="1"/>
</dbReference>
<dbReference type="Proteomes" id="UP000569329">
    <property type="component" value="Unassembled WGS sequence"/>
</dbReference>
<dbReference type="GO" id="GO:0003677">
    <property type="term" value="F:DNA binding"/>
    <property type="evidence" value="ECO:0007669"/>
    <property type="project" value="UniProtKB-KW"/>
</dbReference>
<dbReference type="SMART" id="SM00345">
    <property type="entry name" value="HTH_GNTR"/>
    <property type="match status" value="1"/>
</dbReference>
<dbReference type="CDD" id="cd07377">
    <property type="entry name" value="WHTH_GntR"/>
    <property type="match status" value="1"/>
</dbReference>
<dbReference type="PROSITE" id="PS50949">
    <property type="entry name" value="HTH_GNTR"/>
    <property type="match status" value="1"/>
</dbReference>
<evidence type="ECO:0000313" key="5">
    <source>
        <dbReference type="EMBL" id="MBA8824325.1"/>
    </source>
</evidence>
<dbReference type="Gene3D" id="1.10.10.10">
    <property type="entry name" value="Winged helix-like DNA-binding domain superfamily/Winged helix DNA-binding domain"/>
    <property type="match status" value="1"/>
</dbReference>
<dbReference type="PANTHER" id="PTHR43537:SF5">
    <property type="entry name" value="UXU OPERON TRANSCRIPTIONAL REGULATOR"/>
    <property type="match status" value="1"/>
</dbReference>
<evidence type="ECO:0000313" key="6">
    <source>
        <dbReference type="Proteomes" id="UP000569329"/>
    </source>
</evidence>
<gene>
    <name evidence="5" type="ORF">FHX42_001672</name>
</gene>
<evidence type="ECO:0000256" key="1">
    <source>
        <dbReference type="ARBA" id="ARBA00023015"/>
    </source>
</evidence>
<protein>
    <submittedName>
        <fullName evidence="5">DNA-binding GntR family transcriptional regulator</fullName>
    </submittedName>
</protein>